<dbReference type="HOGENOM" id="CLU_2248757_0_0_3"/>
<dbReference type="STRING" id="395961.Cyan7425_3883"/>
<protein>
    <submittedName>
        <fullName evidence="1">Uncharacterized protein</fullName>
    </submittedName>
</protein>
<name>B8HUJ8_CYAP4</name>
<dbReference type="OrthoDB" id="531366at2"/>
<proteinExistence type="predicted"/>
<dbReference type="KEGG" id="cyn:Cyan7425_3883"/>
<dbReference type="eggNOG" id="ENOG5032TBW">
    <property type="taxonomic scope" value="Bacteria"/>
</dbReference>
<evidence type="ECO:0000313" key="1">
    <source>
        <dbReference type="EMBL" id="ACL46200.1"/>
    </source>
</evidence>
<sequence length="93" mass="11211">MKEKLQELIGQPNVWLHIKSSNGWVRNVQILEVTNETLTFRYEHETENERRCWEKTTRIENISEIDVKLIAYPKENQEINTLKSKLEDLLERE</sequence>
<gene>
    <name evidence="1" type="ordered locus">Cyan7425_3883</name>
</gene>
<dbReference type="Pfam" id="PF20384">
    <property type="entry name" value="DUF6679"/>
    <property type="match status" value="1"/>
</dbReference>
<dbReference type="EMBL" id="CP001344">
    <property type="protein sequence ID" value="ACL46200.1"/>
    <property type="molecule type" value="Genomic_DNA"/>
</dbReference>
<dbReference type="AlphaFoldDB" id="B8HUJ8"/>
<dbReference type="InterPro" id="IPR046501">
    <property type="entry name" value="DUF6679"/>
</dbReference>
<organism evidence="1">
    <name type="scientific">Cyanothece sp. (strain PCC 7425 / ATCC 29141)</name>
    <dbReference type="NCBI Taxonomy" id="395961"/>
    <lineage>
        <taxon>Bacteria</taxon>
        <taxon>Bacillati</taxon>
        <taxon>Cyanobacteriota</taxon>
        <taxon>Cyanophyceae</taxon>
        <taxon>Gomontiellales</taxon>
        <taxon>Cyanothecaceae</taxon>
        <taxon>Cyanothece</taxon>
    </lineage>
</organism>
<reference evidence="1" key="1">
    <citation type="submission" date="2009-01" db="EMBL/GenBank/DDBJ databases">
        <title>Complete sequence of chromosome Cyanothece sp. PCC 7425.</title>
        <authorList>
            <consortium name="US DOE Joint Genome Institute"/>
            <person name="Lucas S."/>
            <person name="Copeland A."/>
            <person name="Lapidus A."/>
            <person name="Glavina del Rio T."/>
            <person name="Dalin E."/>
            <person name="Tice H."/>
            <person name="Bruce D."/>
            <person name="Goodwin L."/>
            <person name="Pitluck S."/>
            <person name="Sims D."/>
            <person name="Meineke L."/>
            <person name="Brettin T."/>
            <person name="Detter J.C."/>
            <person name="Han C."/>
            <person name="Larimer F."/>
            <person name="Land M."/>
            <person name="Hauser L."/>
            <person name="Kyrpides N."/>
            <person name="Ovchinnikova G."/>
            <person name="Liberton M."/>
            <person name="Stoeckel J."/>
            <person name="Banerjee A."/>
            <person name="Singh A."/>
            <person name="Page L."/>
            <person name="Sato H."/>
            <person name="Zhao L."/>
            <person name="Sherman L."/>
            <person name="Pakrasi H."/>
            <person name="Richardson P."/>
        </authorList>
    </citation>
    <scope>NUCLEOTIDE SEQUENCE</scope>
    <source>
        <strain evidence="1">PCC 7425</strain>
    </source>
</reference>
<accession>B8HUJ8</accession>